<evidence type="ECO:0008006" key="4">
    <source>
        <dbReference type="Google" id="ProtNLM"/>
    </source>
</evidence>
<comment type="caution">
    <text evidence="2">The sequence shown here is derived from an EMBL/GenBank/DDBJ whole genome shotgun (WGS) entry which is preliminary data.</text>
</comment>
<protein>
    <recommendedName>
        <fullName evidence="4">Transmembrane protein</fullName>
    </recommendedName>
</protein>
<sequence length="111" mass="12298">MSILCTLGLHRWQSHPTLRPGTTVHRCAWCGTRALTHGGRQRRRKRIFFGAALLVSAGLWFVGYNLLVHGRTRVLHTASTSARKVATAASHGRNAVHRIEGDRGSYVEGKD</sequence>
<dbReference type="RefSeq" id="WP_219747147.1">
    <property type="nucleotide sequence ID" value="NZ_JAHXZN010000001.1"/>
</dbReference>
<feature type="transmembrane region" description="Helical" evidence="1">
    <location>
        <begin position="47"/>
        <end position="67"/>
    </location>
</feature>
<keyword evidence="1" id="KW-1133">Transmembrane helix</keyword>
<keyword evidence="1" id="KW-0472">Membrane</keyword>
<proteinExistence type="predicted"/>
<keyword evidence="3" id="KW-1185">Reference proteome</keyword>
<accession>A0ABS7BJ66</accession>
<name>A0ABS7BJ66_9SPHN</name>
<evidence type="ECO:0000313" key="2">
    <source>
        <dbReference type="EMBL" id="MBW6529634.1"/>
    </source>
</evidence>
<dbReference type="EMBL" id="JAHXZN010000001">
    <property type="protein sequence ID" value="MBW6529634.1"/>
    <property type="molecule type" value="Genomic_DNA"/>
</dbReference>
<evidence type="ECO:0000313" key="3">
    <source>
        <dbReference type="Proteomes" id="UP000759103"/>
    </source>
</evidence>
<evidence type="ECO:0000256" key="1">
    <source>
        <dbReference type="SAM" id="Phobius"/>
    </source>
</evidence>
<keyword evidence="1" id="KW-0812">Transmembrane</keyword>
<dbReference type="Proteomes" id="UP000759103">
    <property type="component" value="Unassembled WGS sequence"/>
</dbReference>
<reference evidence="2 3" key="1">
    <citation type="submission" date="2021-07" db="EMBL/GenBank/DDBJ databases">
        <title>Sphingomonas sp.</title>
        <authorList>
            <person name="Feng G."/>
            <person name="Li J."/>
            <person name="Pan M."/>
        </authorList>
    </citation>
    <scope>NUCLEOTIDE SEQUENCE [LARGE SCALE GENOMIC DNA]</scope>
    <source>
        <strain evidence="2 3">RRHST34</strain>
    </source>
</reference>
<organism evidence="2 3">
    <name type="scientific">Sphingomonas citri</name>
    <dbReference type="NCBI Taxonomy" id="2862499"/>
    <lineage>
        <taxon>Bacteria</taxon>
        <taxon>Pseudomonadati</taxon>
        <taxon>Pseudomonadota</taxon>
        <taxon>Alphaproteobacteria</taxon>
        <taxon>Sphingomonadales</taxon>
        <taxon>Sphingomonadaceae</taxon>
        <taxon>Sphingomonas</taxon>
    </lineage>
</organism>
<gene>
    <name evidence="2" type="ORF">KZ820_02700</name>
</gene>